<organism evidence="2 3">
    <name type="scientific">Podarcis lilfordi</name>
    <name type="common">Lilford's wall lizard</name>
    <dbReference type="NCBI Taxonomy" id="74358"/>
    <lineage>
        <taxon>Eukaryota</taxon>
        <taxon>Metazoa</taxon>
        <taxon>Chordata</taxon>
        <taxon>Craniata</taxon>
        <taxon>Vertebrata</taxon>
        <taxon>Euteleostomi</taxon>
        <taxon>Lepidosauria</taxon>
        <taxon>Squamata</taxon>
        <taxon>Bifurcata</taxon>
        <taxon>Unidentata</taxon>
        <taxon>Episquamata</taxon>
        <taxon>Laterata</taxon>
        <taxon>Lacertibaenia</taxon>
        <taxon>Lacertidae</taxon>
        <taxon>Podarcis</taxon>
    </lineage>
</organism>
<name>A0AA35LN41_9SAUR</name>
<reference evidence="2" key="1">
    <citation type="submission" date="2022-12" db="EMBL/GenBank/DDBJ databases">
        <authorList>
            <person name="Alioto T."/>
            <person name="Alioto T."/>
            <person name="Gomez Garrido J."/>
        </authorList>
    </citation>
    <scope>NUCLEOTIDE SEQUENCE</scope>
</reference>
<dbReference type="Proteomes" id="UP001178461">
    <property type="component" value="Chromosome W"/>
</dbReference>
<dbReference type="AlphaFoldDB" id="A0AA35LN41"/>
<feature type="region of interest" description="Disordered" evidence="1">
    <location>
        <begin position="131"/>
        <end position="201"/>
    </location>
</feature>
<feature type="compositionally biased region" description="Basic and acidic residues" evidence="1">
    <location>
        <begin position="62"/>
        <end position="72"/>
    </location>
</feature>
<accession>A0AA35LN41</accession>
<sequence>MADAPSSYHVVDRNGRRKRRLPCRQINTTPGKIALPAVLTKQSGGPRNQPQPGMAPEAAEISTRELQMKERSSQTSNLRVIRAPICVPPRSSPEPRANGTESPKKDYVPWGAVKKHECSEPARHRVDHAVMSVAPRQQRQPRRQSDPGSLLRCSRSSSPAARPRLHAIRGAVEAAQKHEARRGKQKSLRKYQLQKKYKLQK</sequence>
<keyword evidence="3" id="KW-1185">Reference proteome</keyword>
<feature type="region of interest" description="Disordered" evidence="1">
    <location>
        <begin position="1"/>
        <end position="108"/>
    </location>
</feature>
<feature type="compositionally biased region" description="Basic residues" evidence="1">
    <location>
        <begin position="179"/>
        <end position="201"/>
    </location>
</feature>
<evidence type="ECO:0000256" key="1">
    <source>
        <dbReference type="SAM" id="MobiDB-lite"/>
    </source>
</evidence>
<protein>
    <submittedName>
        <fullName evidence="2">Uncharacterized protein</fullName>
    </submittedName>
</protein>
<evidence type="ECO:0000313" key="2">
    <source>
        <dbReference type="EMBL" id="CAI5799335.1"/>
    </source>
</evidence>
<gene>
    <name evidence="2" type="ORF">PODLI_1B013972</name>
</gene>
<proteinExistence type="predicted"/>
<dbReference type="EMBL" id="OX395145">
    <property type="protein sequence ID" value="CAI5799335.1"/>
    <property type="molecule type" value="Genomic_DNA"/>
</dbReference>
<evidence type="ECO:0000313" key="3">
    <source>
        <dbReference type="Proteomes" id="UP001178461"/>
    </source>
</evidence>
<feature type="compositionally biased region" description="Low complexity" evidence="1">
    <location>
        <begin position="149"/>
        <end position="162"/>
    </location>
</feature>
<feature type="compositionally biased region" description="Polar residues" evidence="1">
    <location>
        <begin position="40"/>
        <end position="51"/>
    </location>
</feature>